<proteinExistence type="predicted"/>
<dbReference type="InterPro" id="IPR019675">
    <property type="entry name" value="DUF2550"/>
</dbReference>
<sequence length="145" mass="15748">MLVLGAADMMARDVLIVAALLVALLLVRALVLIRSRGSVLCCLRPMPGERGWRVGVARYAEGRLKWIPLIGLLPRPRHVIVRRGLVVSGRRKVGPGEFFGFLEGVTALECRSGEFGFELAMGYRALTGFVAWLESAPPGAHLDVA</sequence>
<dbReference type="AlphaFoldDB" id="A0AA37F568"/>
<comment type="caution">
    <text evidence="1">The sequence shown here is derived from an EMBL/GenBank/DDBJ whole genome shotgun (WGS) entry which is preliminary data.</text>
</comment>
<evidence type="ECO:0000313" key="2">
    <source>
        <dbReference type="Proteomes" id="UP000627984"/>
    </source>
</evidence>
<name>A0AA37F568_9ACTN</name>
<reference evidence="1" key="1">
    <citation type="journal article" date="2014" name="Int. J. Syst. Evol. Microbiol.">
        <title>Complete genome sequence of Corynebacterium casei LMG S-19264T (=DSM 44701T), isolated from a smear-ripened cheese.</title>
        <authorList>
            <consortium name="US DOE Joint Genome Institute (JGI-PGF)"/>
            <person name="Walter F."/>
            <person name="Albersmeier A."/>
            <person name="Kalinowski J."/>
            <person name="Ruckert C."/>
        </authorList>
    </citation>
    <scope>NUCLEOTIDE SEQUENCE</scope>
    <source>
        <strain evidence="1">JCM 3093</strain>
    </source>
</reference>
<gene>
    <name evidence="1" type="ORF">GCM10010126_36790</name>
</gene>
<protein>
    <recommendedName>
        <fullName evidence="3">DUF2550 family protein</fullName>
    </recommendedName>
</protein>
<dbReference type="Pfam" id="PF10739">
    <property type="entry name" value="DUF2550"/>
    <property type="match status" value="1"/>
</dbReference>
<organism evidence="1 2">
    <name type="scientific">Planomonospora parontospora</name>
    <dbReference type="NCBI Taxonomy" id="58119"/>
    <lineage>
        <taxon>Bacteria</taxon>
        <taxon>Bacillati</taxon>
        <taxon>Actinomycetota</taxon>
        <taxon>Actinomycetes</taxon>
        <taxon>Streptosporangiales</taxon>
        <taxon>Streptosporangiaceae</taxon>
        <taxon>Planomonospora</taxon>
    </lineage>
</organism>
<accession>A0AA37F568</accession>
<dbReference type="RefSeq" id="WP_239320142.1">
    <property type="nucleotide sequence ID" value="NZ_BMQD01000011.1"/>
</dbReference>
<reference evidence="1" key="2">
    <citation type="submission" date="2022-09" db="EMBL/GenBank/DDBJ databases">
        <authorList>
            <person name="Sun Q."/>
            <person name="Ohkuma M."/>
        </authorList>
    </citation>
    <scope>NUCLEOTIDE SEQUENCE</scope>
    <source>
        <strain evidence="1">JCM 3093</strain>
    </source>
</reference>
<dbReference type="Proteomes" id="UP000627984">
    <property type="component" value="Unassembled WGS sequence"/>
</dbReference>
<evidence type="ECO:0000313" key="1">
    <source>
        <dbReference type="EMBL" id="GGK73987.1"/>
    </source>
</evidence>
<dbReference type="EMBL" id="BMQD01000011">
    <property type="protein sequence ID" value="GGK73987.1"/>
    <property type="molecule type" value="Genomic_DNA"/>
</dbReference>
<evidence type="ECO:0008006" key="3">
    <source>
        <dbReference type="Google" id="ProtNLM"/>
    </source>
</evidence>